<name>A0A0C4EA41_MAGP6</name>
<feature type="compositionally biased region" description="Basic residues" evidence="1">
    <location>
        <begin position="90"/>
        <end position="104"/>
    </location>
</feature>
<dbReference type="EnsemblFungi" id="MAPG_09497T0">
    <property type="protein sequence ID" value="MAPG_09497T0"/>
    <property type="gene ID" value="MAPG_09497"/>
</dbReference>
<accession>A0A0C4EA41</accession>
<evidence type="ECO:0000313" key="5">
    <source>
        <dbReference type="Proteomes" id="UP000011715"/>
    </source>
</evidence>
<proteinExistence type="predicted"/>
<feature type="signal peptide" evidence="2">
    <location>
        <begin position="1"/>
        <end position="17"/>
    </location>
</feature>
<evidence type="ECO:0000256" key="1">
    <source>
        <dbReference type="SAM" id="MobiDB-lite"/>
    </source>
</evidence>
<reference evidence="4" key="4">
    <citation type="journal article" date="2015" name="G3 (Bethesda)">
        <title>Genome sequences of three phytopathogenic species of the Magnaporthaceae family of fungi.</title>
        <authorList>
            <person name="Okagaki L.H."/>
            <person name="Nunes C.C."/>
            <person name="Sailsbery J."/>
            <person name="Clay B."/>
            <person name="Brown D."/>
            <person name="John T."/>
            <person name="Oh Y."/>
            <person name="Young N."/>
            <person name="Fitzgerald M."/>
            <person name="Haas B.J."/>
            <person name="Zeng Q."/>
            <person name="Young S."/>
            <person name="Adiconis X."/>
            <person name="Fan L."/>
            <person name="Levin J.Z."/>
            <person name="Mitchell T.K."/>
            <person name="Okubara P.A."/>
            <person name="Farman M.L."/>
            <person name="Kohn L.M."/>
            <person name="Birren B."/>
            <person name="Ma L.-J."/>
            <person name="Dean R.A."/>
        </authorList>
    </citation>
    <scope>NUCLEOTIDE SEQUENCE</scope>
    <source>
        <strain evidence="4">ATCC 64411 / 73-15</strain>
    </source>
</reference>
<keyword evidence="5" id="KW-1185">Reference proteome</keyword>
<feature type="region of interest" description="Disordered" evidence="1">
    <location>
        <begin position="54"/>
        <end position="110"/>
    </location>
</feature>
<feature type="compositionally biased region" description="Basic residues" evidence="1">
    <location>
        <begin position="54"/>
        <end position="63"/>
    </location>
</feature>
<sequence length="178" mass="19588">MHFTTAILLTLPILAMAAPRPAHAIEARAPAPALAPSTTAEQPTVTIERRAHARSFAQRRRRHDRPEPFPEAANADTDEPVAAASIVPRSHPRAFGRRRRHRTGAKAPTAEQDMPVAIPRPHRAHARAIPAANNRRSDEAEDEAAELEERSHGVVGTPLATRSNERNHPRAWVTRSVN</sequence>
<reference evidence="3" key="2">
    <citation type="submission" date="2010-05" db="EMBL/GenBank/DDBJ databases">
        <title>The Genome Sequence of Magnaporthe poae strain ATCC 64411.</title>
        <authorList>
            <consortium name="The Broad Institute Genome Sequencing Platform"/>
            <consortium name="Broad Institute Genome Sequencing Center for Infectious Disease"/>
            <person name="Ma L.-J."/>
            <person name="Dead R."/>
            <person name="Young S."/>
            <person name="Zeng Q."/>
            <person name="Koehrsen M."/>
            <person name="Alvarado L."/>
            <person name="Berlin A."/>
            <person name="Chapman S.B."/>
            <person name="Chen Z."/>
            <person name="Freedman E."/>
            <person name="Gellesch M."/>
            <person name="Goldberg J."/>
            <person name="Griggs A."/>
            <person name="Gujja S."/>
            <person name="Heilman E.R."/>
            <person name="Heiman D."/>
            <person name="Hepburn T."/>
            <person name="Howarth C."/>
            <person name="Jen D."/>
            <person name="Larson L."/>
            <person name="Mehta T."/>
            <person name="Neiman D."/>
            <person name="Pearson M."/>
            <person name="Roberts A."/>
            <person name="Saif S."/>
            <person name="Shea T."/>
            <person name="Shenoy N."/>
            <person name="Sisk P."/>
            <person name="Stolte C."/>
            <person name="Sykes S."/>
            <person name="Walk T."/>
            <person name="White J."/>
            <person name="Yandava C."/>
            <person name="Haas B."/>
            <person name="Nusbaum C."/>
            <person name="Birren B."/>
        </authorList>
    </citation>
    <scope>NUCLEOTIDE SEQUENCE</scope>
    <source>
        <strain evidence="3">ATCC 64411</strain>
    </source>
</reference>
<feature type="region of interest" description="Disordered" evidence="1">
    <location>
        <begin position="128"/>
        <end position="178"/>
    </location>
</feature>
<dbReference type="EMBL" id="GL876976">
    <property type="protein sequence ID" value="KLU90972.1"/>
    <property type="molecule type" value="Genomic_DNA"/>
</dbReference>
<feature type="chain" id="PRO_5009385866" evidence="2">
    <location>
        <begin position="18"/>
        <end position="178"/>
    </location>
</feature>
<dbReference type="EMBL" id="ADBL01002426">
    <property type="status" value="NOT_ANNOTATED_CDS"/>
    <property type="molecule type" value="Genomic_DNA"/>
</dbReference>
<evidence type="ECO:0000256" key="2">
    <source>
        <dbReference type="SAM" id="SignalP"/>
    </source>
</evidence>
<reference evidence="3" key="3">
    <citation type="submission" date="2011-03" db="EMBL/GenBank/DDBJ databases">
        <title>Annotation of Magnaporthe poae ATCC 64411.</title>
        <authorList>
            <person name="Ma L.-J."/>
            <person name="Dead R."/>
            <person name="Young S.K."/>
            <person name="Zeng Q."/>
            <person name="Gargeya S."/>
            <person name="Fitzgerald M."/>
            <person name="Haas B."/>
            <person name="Abouelleil A."/>
            <person name="Alvarado L."/>
            <person name="Arachchi H.M."/>
            <person name="Berlin A."/>
            <person name="Brown A."/>
            <person name="Chapman S.B."/>
            <person name="Chen Z."/>
            <person name="Dunbar C."/>
            <person name="Freedman E."/>
            <person name="Gearin G."/>
            <person name="Gellesch M."/>
            <person name="Goldberg J."/>
            <person name="Griggs A."/>
            <person name="Gujja S."/>
            <person name="Heiman D."/>
            <person name="Howarth C."/>
            <person name="Larson L."/>
            <person name="Lui A."/>
            <person name="MacDonald P.J.P."/>
            <person name="Mehta T."/>
            <person name="Montmayeur A."/>
            <person name="Murphy C."/>
            <person name="Neiman D."/>
            <person name="Pearson M."/>
            <person name="Priest M."/>
            <person name="Roberts A."/>
            <person name="Saif S."/>
            <person name="Shea T."/>
            <person name="Shenoy N."/>
            <person name="Sisk P."/>
            <person name="Stolte C."/>
            <person name="Sykes S."/>
            <person name="Yandava C."/>
            <person name="Wortman J."/>
            <person name="Nusbaum C."/>
            <person name="Birren B."/>
        </authorList>
    </citation>
    <scope>NUCLEOTIDE SEQUENCE</scope>
    <source>
        <strain evidence="3">ATCC 64411</strain>
    </source>
</reference>
<protein>
    <submittedName>
        <fullName evidence="3 4">Uncharacterized protein</fullName>
    </submittedName>
</protein>
<reference evidence="4" key="5">
    <citation type="submission" date="2015-06" db="UniProtKB">
        <authorList>
            <consortium name="EnsemblFungi"/>
        </authorList>
    </citation>
    <scope>IDENTIFICATION</scope>
    <source>
        <strain evidence="4">ATCC 64411</strain>
    </source>
</reference>
<evidence type="ECO:0000313" key="4">
    <source>
        <dbReference type="EnsemblFungi" id="MAPG_09497T0"/>
    </source>
</evidence>
<evidence type="ECO:0000313" key="3">
    <source>
        <dbReference type="EMBL" id="KLU90972.1"/>
    </source>
</evidence>
<organism evidence="4 5">
    <name type="scientific">Magnaporthiopsis poae (strain ATCC 64411 / 73-15)</name>
    <name type="common">Kentucky bluegrass fungus</name>
    <name type="synonym">Magnaporthe poae</name>
    <dbReference type="NCBI Taxonomy" id="644358"/>
    <lineage>
        <taxon>Eukaryota</taxon>
        <taxon>Fungi</taxon>
        <taxon>Dikarya</taxon>
        <taxon>Ascomycota</taxon>
        <taxon>Pezizomycotina</taxon>
        <taxon>Sordariomycetes</taxon>
        <taxon>Sordariomycetidae</taxon>
        <taxon>Magnaporthales</taxon>
        <taxon>Magnaporthaceae</taxon>
        <taxon>Magnaporthiopsis</taxon>
    </lineage>
</organism>
<gene>
    <name evidence="3" type="ORF">MAPG_09497</name>
</gene>
<dbReference type="VEuPathDB" id="FungiDB:MAPG_09497"/>
<keyword evidence="2" id="KW-0732">Signal</keyword>
<reference evidence="5" key="1">
    <citation type="submission" date="2010-05" db="EMBL/GenBank/DDBJ databases">
        <title>The genome sequence of Magnaporthe poae strain ATCC 64411.</title>
        <authorList>
            <person name="Ma L.-J."/>
            <person name="Dead R."/>
            <person name="Young S."/>
            <person name="Zeng Q."/>
            <person name="Koehrsen M."/>
            <person name="Alvarado L."/>
            <person name="Berlin A."/>
            <person name="Chapman S.B."/>
            <person name="Chen Z."/>
            <person name="Freedman E."/>
            <person name="Gellesch M."/>
            <person name="Goldberg J."/>
            <person name="Griggs A."/>
            <person name="Gujja S."/>
            <person name="Heilman E.R."/>
            <person name="Heiman D."/>
            <person name="Hepburn T."/>
            <person name="Howarth C."/>
            <person name="Jen D."/>
            <person name="Larson L."/>
            <person name="Mehta T."/>
            <person name="Neiman D."/>
            <person name="Pearson M."/>
            <person name="Roberts A."/>
            <person name="Saif S."/>
            <person name="Shea T."/>
            <person name="Shenoy N."/>
            <person name="Sisk P."/>
            <person name="Stolte C."/>
            <person name="Sykes S."/>
            <person name="Walk T."/>
            <person name="White J."/>
            <person name="Yandava C."/>
            <person name="Haas B."/>
            <person name="Nusbaum C."/>
            <person name="Birren B."/>
        </authorList>
    </citation>
    <scope>NUCLEOTIDE SEQUENCE [LARGE SCALE GENOMIC DNA]</scope>
    <source>
        <strain evidence="5">ATCC 64411 / 73-15</strain>
    </source>
</reference>
<dbReference type="AlphaFoldDB" id="A0A0C4EA41"/>
<dbReference type="Proteomes" id="UP000011715">
    <property type="component" value="Unassembled WGS sequence"/>
</dbReference>